<sequence>MPDIPREQALAYRIAEHGLHRPTGEVTDLPLLDLGLQDSMRDTALLSLAARLSTPVTPESLVDDDRLTLVWSHRGAPHFHRRTELPELVSALVPLNDQDALSRMMWQKKELSETGVSAVDVLFETARAIRKVVTRPMTKGAVSTAITKLIPPSFSRWCRGCGATHVHEQLMRLATVHGGVRLEAGQTPATLAPLEGRGRMSTSPAPEAAARVLERYLRFNGPATPGDAAGFAGSARSCVTEIWPADRLTEVRVAGRRTFVPTDRLAALENPPTPRGVRLLPPLDPFTQGRDKAVLVPDKARAKEVWKIIGSPGALLVDGEILGVWRTKAGGKRLRFTVTAFDPLRGKDRADLEAEAERAAVARGFRDFALDWA</sequence>
<keyword evidence="1" id="KW-0238">DNA-binding</keyword>
<comment type="caution">
    <text evidence="1">The sequence shown here is derived from an EMBL/GenBank/DDBJ whole genome shotgun (WGS) entry which is preliminary data.</text>
</comment>
<dbReference type="RefSeq" id="WP_098511205.1">
    <property type="nucleotide sequence ID" value="NZ_JBIAKZ010000013.1"/>
</dbReference>
<keyword evidence="2" id="KW-1185">Reference proteome</keyword>
<organism evidence="1 2">
    <name type="scientific">Amycolatopsis sulphurea</name>
    <dbReference type="NCBI Taxonomy" id="76022"/>
    <lineage>
        <taxon>Bacteria</taxon>
        <taxon>Bacillati</taxon>
        <taxon>Actinomycetota</taxon>
        <taxon>Actinomycetes</taxon>
        <taxon>Pseudonocardiales</taxon>
        <taxon>Pseudonocardiaceae</taxon>
        <taxon>Amycolatopsis</taxon>
    </lineage>
</organism>
<gene>
    <name evidence="1" type="ORF">ATK36_2313</name>
</gene>
<proteinExistence type="predicted"/>
<dbReference type="InterPro" id="IPR009351">
    <property type="entry name" value="AlkZ-like"/>
</dbReference>
<dbReference type="Pfam" id="PF06224">
    <property type="entry name" value="AlkZ-like"/>
    <property type="match status" value="1"/>
</dbReference>
<evidence type="ECO:0000313" key="1">
    <source>
        <dbReference type="EMBL" id="PFG47278.1"/>
    </source>
</evidence>
<dbReference type="EMBL" id="PDJK01000002">
    <property type="protein sequence ID" value="PFG47278.1"/>
    <property type="molecule type" value="Genomic_DNA"/>
</dbReference>
<dbReference type="AlphaFoldDB" id="A0A2A9F7Y2"/>
<dbReference type="GO" id="GO:0003677">
    <property type="term" value="F:DNA binding"/>
    <property type="evidence" value="ECO:0007669"/>
    <property type="project" value="UniProtKB-KW"/>
</dbReference>
<dbReference type="PANTHER" id="PTHR38479:SF2">
    <property type="entry name" value="WINGED HELIX DNA-BINDING DOMAIN-CONTAINING PROTEIN"/>
    <property type="match status" value="1"/>
</dbReference>
<reference evidence="1 2" key="1">
    <citation type="submission" date="2017-10" db="EMBL/GenBank/DDBJ databases">
        <title>Sequencing the genomes of 1000 actinobacteria strains.</title>
        <authorList>
            <person name="Klenk H.-P."/>
        </authorList>
    </citation>
    <scope>NUCLEOTIDE SEQUENCE [LARGE SCALE GENOMIC DNA]</scope>
    <source>
        <strain evidence="1 2">DSM 46092</strain>
    </source>
</reference>
<dbReference type="Proteomes" id="UP000243542">
    <property type="component" value="Unassembled WGS sequence"/>
</dbReference>
<accession>A0A2A9F7Y2</accession>
<evidence type="ECO:0000313" key="2">
    <source>
        <dbReference type="Proteomes" id="UP000243542"/>
    </source>
</evidence>
<dbReference type="PANTHER" id="PTHR38479">
    <property type="entry name" value="LMO0824 PROTEIN"/>
    <property type="match status" value="1"/>
</dbReference>
<protein>
    <submittedName>
        <fullName evidence="1">Winged helix DNA-binding protein</fullName>
    </submittedName>
</protein>
<name>A0A2A9F7Y2_9PSEU</name>